<dbReference type="NCBIfam" id="NF005932">
    <property type="entry name" value="PRK07956.1"/>
    <property type="match status" value="1"/>
</dbReference>
<evidence type="ECO:0000256" key="7">
    <source>
        <dbReference type="ARBA" id="ARBA00022723"/>
    </source>
</evidence>
<feature type="domain" description="BRCT" evidence="15">
    <location>
        <begin position="590"/>
        <end position="644"/>
    </location>
</feature>
<dbReference type="CDD" id="cd17748">
    <property type="entry name" value="BRCT_DNA_ligase_like"/>
    <property type="match status" value="1"/>
</dbReference>
<gene>
    <name evidence="16" type="ORF">A3H70_02475</name>
</gene>
<dbReference type="GO" id="GO:0046872">
    <property type="term" value="F:metal ion binding"/>
    <property type="evidence" value="ECO:0007669"/>
    <property type="project" value="UniProtKB-KW"/>
</dbReference>
<dbReference type="InterPro" id="IPR010994">
    <property type="entry name" value="RuvA_2-like"/>
</dbReference>
<dbReference type="Pfam" id="PF14520">
    <property type="entry name" value="HHH_5"/>
    <property type="match status" value="1"/>
</dbReference>
<dbReference type="Proteomes" id="UP000178109">
    <property type="component" value="Unassembled WGS sequence"/>
</dbReference>
<comment type="caution">
    <text evidence="16">The sequence shown here is derived from an EMBL/GenBank/DDBJ whole genome shotgun (WGS) entry which is preliminary data.</text>
</comment>
<dbReference type="GO" id="GO:0006260">
    <property type="term" value="P:DNA replication"/>
    <property type="evidence" value="ECO:0007669"/>
    <property type="project" value="UniProtKB-KW"/>
</dbReference>
<dbReference type="SUPFAM" id="SSF50249">
    <property type="entry name" value="Nucleic acid-binding proteins"/>
    <property type="match status" value="1"/>
</dbReference>
<dbReference type="STRING" id="1798553.A3H70_02475"/>
<feature type="non-terminal residue" evidence="16">
    <location>
        <position position="644"/>
    </location>
</feature>
<dbReference type="NCBIfam" id="TIGR00575">
    <property type="entry name" value="dnlj"/>
    <property type="match status" value="1"/>
</dbReference>
<dbReference type="CDD" id="cd00114">
    <property type="entry name" value="LIGANc"/>
    <property type="match status" value="1"/>
</dbReference>
<dbReference type="PROSITE" id="PS50172">
    <property type="entry name" value="BRCT"/>
    <property type="match status" value="1"/>
</dbReference>
<dbReference type="InterPro" id="IPR012340">
    <property type="entry name" value="NA-bd_OB-fold"/>
</dbReference>
<dbReference type="SUPFAM" id="SSF56091">
    <property type="entry name" value="DNA ligase/mRNA capping enzyme, catalytic domain"/>
    <property type="match status" value="1"/>
</dbReference>
<evidence type="ECO:0000256" key="10">
    <source>
        <dbReference type="ARBA" id="ARBA00022842"/>
    </source>
</evidence>
<evidence type="ECO:0000313" key="17">
    <source>
        <dbReference type="Proteomes" id="UP000178109"/>
    </source>
</evidence>
<name>A0A1G2BSH5_9BACT</name>
<dbReference type="GO" id="GO:0005829">
    <property type="term" value="C:cytosol"/>
    <property type="evidence" value="ECO:0007669"/>
    <property type="project" value="TreeGrafter"/>
</dbReference>
<keyword evidence="9" id="KW-0862">Zinc</keyword>
<dbReference type="PANTHER" id="PTHR23389">
    <property type="entry name" value="CHROMOSOME TRANSMISSION FIDELITY FACTOR 18"/>
    <property type="match status" value="1"/>
</dbReference>
<dbReference type="GO" id="GO:0003911">
    <property type="term" value="F:DNA ligase (NAD+) activity"/>
    <property type="evidence" value="ECO:0007669"/>
    <property type="project" value="UniProtKB-EC"/>
</dbReference>
<dbReference type="InterPro" id="IPR013839">
    <property type="entry name" value="DNAligase_adenylation"/>
</dbReference>
<comment type="similarity">
    <text evidence="14">Belongs to the NAD-dependent DNA ligase family. LigA subfamily.</text>
</comment>
<dbReference type="InterPro" id="IPR036420">
    <property type="entry name" value="BRCT_dom_sf"/>
</dbReference>
<evidence type="ECO:0000256" key="11">
    <source>
        <dbReference type="ARBA" id="ARBA00023027"/>
    </source>
</evidence>
<dbReference type="InterPro" id="IPR033136">
    <property type="entry name" value="DNA_ligase_CS"/>
</dbReference>
<dbReference type="GO" id="GO:0003677">
    <property type="term" value="F:DNA binding"/>
    <property type="evidence" value="ECO:0007669"/>
    <property type="project" value="InterPro"/>
</dbReference>
<dbReference type="SUPFAM" id="SSF47781">
    <property type="entry name" value="RuvA domain 2-like"/>
    <property type="match status" value="1"/>
</dbReference>
<keyword evidence="6" id="KW-0235">DNA replication</keyword>
<dbReference type="InterPro" id="IPR004149">
    <property type="entry name" value="Znf_DNAligase_C4"/>
</dbReference>
<dbReference type="InterPro" id="IPR041663">
    <property type="entry name" value="DisA/LigA_HHH"/>
</dbReference>
<reference evidence="16 17" key="1">
    <citation type="journal article" date="2016" name="Nat. Commun.">
        <title>Thousands of microbial genomes shed light on interconnected biogeochemical processes in an aquifer system.</title>
        <authorList>
            <person name="Anantharaman K."/>
            <person name="Brown C.T."/>
            <person name="Hug L.A."/>
            <person name="Sharon I."/>
            <person name="Castelle C.J."/>
            <person name="Probst A.J."/>
            <person name="Thomas B.C."/>
            <person name="Singh A."/>
            <person name="Wilkins M.J."/>
            <person name="Karaoz U."/>
            <person name="Brodie E.L."/>
            <person name="Williams K.H."/>
            <person name="Hubbard S.S."/>
            <person name="Banfield J.F."/>
        </authorList>
    </citation>
    <scope>NUCLEOTIDE SEQUENCE [LARGE SCALE GENOMIC DNA]</scope>
</reference>
<dbReference type="Gene3D" id="1.10.150.20">
    <property type="entry name" value="5' to 3' exonuclease, C-terminal subdomain"/>
    <property type="match status" value="2"/>
</dbReference>
<keyword evidence="5" id="KW-0436">Ligase</keyword>
<sequence length="644" mass="71029">MTIMTKQEAKIRITKLRDEINHNRYLYHVLDKPRVSDAVDDSLKHELAKLEEQFPDLVTPDSPTQRVGGEPLPAFKKVTHQTRMLSLNDAFSFDEVRDWFERAERYLGKKIEPDFFAEVKADGLAVSLEYEDGLFTRGSTRGDGRVGEDVTENLKTIDAIPLRLEEKAAPRGRIEVRGEVYMKKKDFEALNREQGKAGSQIFANPRNAAAGSIRQLDPKIAANRKLSFIAWDIVTDLGQTTHARAHALARALGFPVAQVNEHCDSLASLKRYYDSIDKKRAKLPFNIDGTVININGIAIYKKLGAVGKAPRGAVAWKFAAEQVTTRVRDIIIQVGRTGALTPVAVLEPVSVAGTTVSRATLHNEDEIKRLDIRIGDTVVIQKAGDIIPDVVEVLSRLRTGKEKVFKMPAKCPVCSGRIKRQEGEVAHYCVNKDCPARDREGLYHFVSKKAFNIDGLGPKILDQLLDVGLIKDAADLFALRQEQIQELERFDVKSAQNLIDAIDAARTVPLGRFIYALGIRHVGEETGRALASYFGALNKVKDASLGELRQVPDIGEVVAESIANYFSDKKNLALVERLLENGVKIEVVKTVSKKLAGKTFALTGALDSLTRDQAKEKIRLLGGDVSSSVSKETDCVVAGAEAGS</sequence>
<dbReference type="Gene3D" id="2.40.50.140">
    <property type="entry name" value="Nucleic acid-binding proteins"/>
    <property type="match status" value="1"/>
</dbReference>
<evidence type="ECO:0000256" key="13">
    <source>
        <dbReference type="ARBA" id="ARBA00034005"/>
    </source>
</evidence>
<dbReference type="FunFam" id="3.30.470.30:FF:000001">
    <property type="entry name" value="DNA ligase"/>
    <property type="match status" value="1"/>
</dbReference>
<comment type="function">
    <text evidence="2">DNA ligase that catalyzes the formation of phosphodiester linkages between 5'-phosphoryl and 3'-hydroxyl groups in double-stranded DNA using NAD as a coenzyme and as the energy source for the reaction. It is essential for DNA replication and repair of damaged DNA.</text>
</comment>
<dbReference type="SMART" id="SM00278">
    <property type="entry name" value="HhH1"/>
    <property type="match status" value="4"/>
</dbReference>
<dbReference type="AlphaFoldDB" id="A0A1G2BSH5"/>
<dbReference type="Gene3D" id="6.20.10.30">
    <property type="match status" value="1"/>
</dbReference>
<dbReference type="FunFam" id="1.10.150.20:FF:000007">
    <property type="entry name" value="DNA ligase"/>
    <property type="match status" value="1"/>
</dbReference>
<protein>
    <recommendedName>
        <fullName evidence="4">DNA ligase</fullName>
        <ecNumber evidence="3">6.5.1.2</ecNumber>
    </recommendedName>
</protein>
<dbReference type="Gene3D" id="3.30.470.30">
    <property type="entry name" value="DNA ligase/mRNA capping enzyme"/>
    <property type="match status" value="1"/>
</dbReference>
<evidence type="ECO:0000256" key="9">
    <source>
        <dbReference type="ARBA" id="ARBA00022833"/>
    </source>
</evidence>
<dbReference type="Pfam" id="PF12826">
    <property type="entry name" value="HHH_2"/>
    <property type="match status" value="1"/>
</dbReference>
<keyword evidence="12" id="KW-0234">DNA repair</keyword>
<dbReference type="SUPFAM" id="SSF52113">
    <property type="entry name" value="BRCT domain"/>
    <property type="match status" value="1"/>
</dbReference>
<dbReference type="Gene3D" id="1.10.287.610">
    <property type="entry name" value="Helix hairpin bin"/>
    <property type="match status" value="1"/>
</dbReference>
<keyword evidence="10" id="KW-0460">Magnesium</keyword>
<dbReference type="InterPro" id="IPR004150">
    <property type="entry name" value="NAD_DNA_ligase_OB"/>
</dbReference>
<dbReference type="FunFam" id="2.40.50.140:FF:000012">
    <property type="entry name" value="DNA ligase"/>
    <property type="match status" value="1"/>
</dbReference>
<dbReference type="HAMAP" id="MF_01588">
    <property type="entry name" value="DNA_ligase_A"/>
    <property type="match status" value="1"/>
</dbReference>
<keyword evidence="7" id="KW-0479">Metal-binding</keyword>
<evidence type="ECO:0000256" key="12">
    <source>
        <dbReference type="ARBA" id="ARBA00023204"/>
    </source>
</evidence>
<keyword evidence="8" id="KW-0227">DNA damage</keyword>
<dbReference type="PIRSF" id="PIRSF001604">
    <property type="entry name" value="LigA"/>
    <property type="match status" value="1"/>
</dbReference>
<dbReference type="Pfam" id="PF03119">
    <property type="entry name" value="DNA_ligase_ZBD"/>
    <property type="match status" value="1"/>
</dbReference>
<dbReference type="Pfam" id="PF03120">
    <property type="entry name" value="OB_DNA_ligase"/>
    <property type="match status" value="1"/>
</dbReference>
<dbReference type="PANTHER" id="PTHR23389:SF9">
    <property type="entry name" value="DNA LIGASE"/>
    <property type="match status" value="1"/>
</dbReference>
<evidence type="ECO:0000256" key="6">
    <source>
        <dbReference type="ARBA" id="ARBA00022705"/>
    </source>
</evidence>
<dbReference type="Pfam" id="PF00533">
    <property type="entry name" value="BRCT"/>
    <property type="match status" value="1"/>
</dbReference>
<evidence type="ECO:0000259" key="15">
    <source>
        <dbReference type="PROSITE" id="PS50172"/>
    </source>
</evidence>
<dbReference type="GO" id="GO:0006281">
    <property type="term" value="P:DNA repair"/>
    <property type="evidence" value="ECO:0007669"/>
    <property type="project" value="UniProtKB-KW"/>
</dbReference>
<dbReference type="PROSITE" id="PS01056">
    <property type="entry name" value="DNA_LIGASE_N2"/>
    <property type="match status" value="1"/>
</dbReference>
<dbReference type="Gene3D" id="3.40.50.10190">
    <property type="entry name" value="BRCT domain"/>
    <property type="match status" value="1"/>
</dbReference>
<evidence type="ECO:0000256" key="1">
    <source>
        <dbReference type="ARBA" id="ARBA00001946"/>
    </source>
</evidence>
<accession>A0A1G2BSH5</accession>
<dbReference type="InterPro" id="IPR003583">
    <property type="entry name" value="Hlx-hairpin-Hlx_DNA-bd_motif"/>
</dbReference>
<evidence type="ECO:0000256" key="8">
    <source>
        <dbReference type="ARBA" id="ARBA00022763"/>
    </source>
</evidence>
<comment type="cofactor">
    <cofactor evidence="1">
        <name>Mg(2+)</name>
        <dbReference type="ChEBI" id="CHEBI:18420"/>
    </cofactor>
</comment>
<dbReference type="InterPro" id="IPR013840">
    <property type="entry name" value="DNAligase_N"/>
</dbReference>
<evidence type="ECO:0000256" key="14">
    <source>
        <dbReference type="ARBA" id="ARBA00060881"/>
    </source>
</evidence>
<evidence type="ECO:0000256" key="5">
    <source>
        <dbReference type="ARBA" id="ARBA00022598"/>
    </source>
</evidence>
<dbReference type="InterPro" id="IPR001357">
    <property type="entry name" value="BRCT_dom"/>
</dbReference>
<dbReference type="EC" id="6.5.1.2" evidence="3"/>
<proteinExistence type="inferred from homology"/>
<dbReference type="EMBL" id="MHKO01000051">
    <property type="protein sequence ID" value="OGY91187.1"/>
    <property type="molecule type" value="Genomic_DNA"/>
</dbReference>
<dbReference type="Pfam" id="PF01653">
    <property type="entry name" value="DNA_ligase_aden"/>
    <property type="match status" value="1"/>
</dbReference>
<evidence type="ECO:0000256" key="3">
    <source>
        <dbReference type="ARBA" id="ARBA00012722"/>
    </source>
</evidence>
<organism evidence="16 17">
    <name type="scientific">Candidatus Komeilibacteria bacterium RIFCSPLOWO2_02_FULL_48_11</name>
    <dbReference type="NCBI Taxonomy" id="1798553"/>
    <lineage>
        <taxon>Bacteria</taxon>
        <taxon>Candidatus Komeiliibacteriota</taxon>
    </lineage>
</organism>
<evidence type="ECO:0000256" key="2">
    <source>
        <dbReference type="ARBA" id="ARBA00004067"/>
    </source>
</evidence>
<dbReference type="InterPro" id="IPR001679">
    <property type="entry name" value="DNA_ligase"/>
</dbReference>
<comment type="catalytic activity">
    <reaction evidence="13">
        <text>NAD(+) + (deoxyribonucleotide)n-3'-hydroxyl + 5'-phospho-(deoxyribonucleotide)m = (deoxyribonucleotide)n+m + AMP + beta-nicotinamide D-nucleotide.</text>
        <dbReference type="EC" id="6.5.1.2"/>
    </reaction>
</comment>
<keyword evidence="11" id="KW-0520">NAD</keyword>
<evidence type="ECO:0000313" key="16">
    <source>
        <dbReference type="EMBL" id="OGY91187.1"/>
    </source>
</evidence>
<dbReference type="SMART" id="SM00532">
    <property type="entry name" value="LIGANc"/>
    <property type="match status" value="1"/>
</dbReference>
<dbReference type="FunFam" id="1.10.150.20:FF:000006">
    <property type="entry name" value="DNA ligase"/>
    <property type="match status" value="1"/>
</dbReference>
<evidence type="ECO:0000256" key="4">
    <source>
        <dbReference type="ARBA" id="ARBA00013308"/>
    </source>
</evidence>